<dbReference type="Proteomes" id="UP001575105">
    <property type="component" value="Unassembled WGS sequence"/>
</dbReference>
<proteinExistence type="predicted"/>
<organism evidence="2 3">
    <name type="scientific">Natronomicrosphaera hydrolytica</name>
    <dbReference type="NCBI Taxonomy" id="3242702"/>
    <lineage>
        <taxon>Bacteria</taxon>
        <taxon>Pseudomonadati</taxon>
        <taxon>Planctomycetota</taxon>
        <taxon>Phycisphaerae</taxon>
        <taxon>Phycisphaerales</taxon>
        <taxon>Phycisphaeraceae</taxon>
        <taxon>Natronomicrosphaera</taxon>
    </lineage>
</organism>
<keyword evidence="1" id="KW-0175">Coiled coil</keyword>
<dbReference type="EMBL" id="JBGUBD010000016">
    <property type="protein sequence ID" value="MFA9480141.1"/>
    <property type="molecule type" value="Genomic_DNA"/>
</dbReference>
<feature type="coiled-coil region" evidence="1">
    <location>
        <begin position="46"/>
        <end position="122"/>
    </location>
</feature>
<sequence length="283" mass="30579">MTRRQYWHGRRGGAAGLGRCAAVVLGLSLAWQPMAVAMADDADAVARRIAERVAELESLRAEARAERSQRAGERDALAEQVDRLQHDLRTAEAEVGELNDELEQLREQRVGVDDERAALADALDTLTGTVSASASALEAAIANGVPSGREPRRAAVQRVSEALGDVDASATQRIDALATFVDFASEELQRVDQRELRNERVAVGDRQMHAFIYRLGLVTEGFVSEDGSAVGVFDPGAGDWRLDVSGEAERLQAVIDTMRERQPPAILAVPIIADLETEQAGDS</sequence>
<name>A0ABV4U9A9_9BACT</name>
<dbReference type="Pfam" id="PF11932">
    <property type="entry name" value="DUF3450"/>
    <property type="match status" value="1"/>
</dbReference>
<reference evidence="2 3" key="1">
    <citation type="submission" date="2024-08" db="EMBL/GenBank/DDBJ databases">
        <title>Whole-genome sequencing of halo(alkali)philic microorganisms from hypersaline lakes.</title>
        <authorList>
            <person name="Sorokin D.Y."/>
            <person name="Merkel A.Y."/>
            <person name="Messina E."/>
            <person name="Yakimov M."/>
        </authorList>
    </citation>
    <scope>NUCLEOTIDE SEQUENCE [LARGE SCALE GENOMIC DNA]</scope>
    <source>
        <strain evidence="2 3">AB-hyl4</strain>
    </source>
</reference>
<comment type="caution">
    <text evidence="2">The sequence shown here is derived from an EMBL/GenBank/DDBJ whole genome shotgun (WGS) entry which is preliminary data.</text>
</comment>
<evidence type="ECO:0000313" key="2">
    <source>
        <dbReference type="EMBL" id="MFA9480141.1"/>
    </source>
</evidence>
<protein>
    <submittedName>
        <fullName evidence="2">DUF3450 family protein</fullName>
    </submittedName>
</protein>
<evidence type="ECO:0000313" key="3">
    <source>
        <dbReference type="Proteomes" id="UP001575105"/>
    </source>
</evidence>
<accession>A0ABV4U9A9</accession>
<dbReference type="InterPro" id="IPR016866">
    <property type="entry name" value="UCP028069"/>
</dbReference>
<dbReference type="RefSeq" id="WP_425347065.1">
    <property type="nucleotide sequence ID" value="NZ_JBGUBD010000016.1"/>
</dbReference>
<dbReference type="Gene3D" id="1.10.287.1490">
    <property type="match status" value="1"/>
</dbReference>
<evidence type="ECO:0000256" key="1">
    <source>
        <dbReference type="SAM" id="Coils"/>
    </source>
</evidence>
<keyword evidence="3" id="KW-1185">Reference proteome</keyword>
<gene>
    <name evidence="2" type="ORF">ACERK3_17860</name>
</gene>